<evidence type="ECO:0000256" key="1">
    <source>
        <dbReference type="ARBA" id="ARBA00022676"/>
    </source>
</evidence>
<dbReference type="Gene3D" id="3.40.50.2000">
    <property type="entry name" value="Glycogen Phosphorylase B"/>
    <property type="match status" value="2"/>
</dbReference>
<dbReference type="Pfam" id="PF13692">
    <property type="entry name" value="Glyco_trans_1_4"/>
    <property type="match status" value="1"/>
</dbReference>
<gene>
    <name evidence="3" type="ORF">EV668_1245</name>
</gene>
<protein>
    <submittedName>
        <fullName evidence="3">Glycosyltransferase involved in cell wall biosynthesis</fullName>
    </submittedName>
</protein>
<comment type="caution">
    <text evidence="3">The sequence shown here is derived from an EMBL/GenBank/DDBJ whole genome shotgun (WGS) entry which is preliminary data.</text>
</comment>
<dbReference type="PANTHER" id="PTHR12526:SF510">
    <property type="entry name" value="D-INOSITOL 3-PHOSPHATE GLYCOSYLTRANSFERASE"/>
    <property type="match status" value="1"/>
</dbReference>
<dbReference type="Proteomes" id="UP000295122">
    <property type="component" value="Unassembled WGS sequence"/>
</dbReference>
<name>A0A4R7CAF1_9HYPH</name>
<keyword evidence="1" id="KW-0328">Glycosyltransferase</keyword>
<accession>A0A4R7CAF1</accession>
<dbReference type="RefSeq" id="WP_133768926.1">
    <property type="nucleotide sequence ID" value="NZ_SNZR01000011.1"/>
</dbReference>
<evidence type="ECO:0000313" key="3">
    <source>
        <dbReference type="EMBL" id="TDR93976.1"/>
    </source>
</evidence>
<dbReference type="AlphaFoldDB" id="A0A4R7CAF1"/>
<organism evidence="3 4">
    <name type="scientific">Enterovirga rhinocerotis</name>
    <dbReference type="NCBI Taxonomy" id="1339210"/>
    <lineage>
        <taxon>Bacteria</taxon>
        <taxon>Pseudomonadati</taxon>
        <taxon>Pseudomonadota</taxon>
        <taxon>Alphaproteobacteria</taxon>
        <taxon>Hyphomicrobiales</taxon>
        <taxon>Methylobacteriaceae</taxon>
        <taxon>Enterovirga</taxon>
    </lineage>
</organism>
<dbReference type="OrthoDB" id="5443996at2"/>
<keyword evidence="2 3" id="KW-0808">Transferase</keyword>
<dbReference type="EMBL" id="SNZR01000011">
    <property type="protein sequence ID" value="TDR93976.1"/>
    <property type="molecule type" value="Genomic_DNA"/>
</dbReference>
<reference evidence="3 4" key="1">
    <citation type="submission" date="2019-03" db="EMBL/GenBank/DDBJ databases">
        <title>Genomic Encyclopedia of Type Strains, Phase IV (KMG-IV): sequencing the most valuable type-strain genomes for metagenomic binning, comparative biology and taxonomic classification.</title>
        <authorList>
            <person name="Goeker M."/>
        </authorList>
    </citation>
    <scope>NUCLEOTIDE SEQUENCE [LARGE SCALE GENOMIC DNA]</scope>
    <source>
        <strain evidence="3 4">DSM 25903</strain>
    </source>
</reference>
<sequence length="385" mass="41484">MIPLAFYAPLKSPEDPVPSGDRTMARLLMRALRHAGFDPVLASDLRSLDIRGDGVLQAEIAGRADAETARLVASFRAEPAERRPRLWFTYHCYYKAPDLVGPRVAAALAIPYVVAEGSRAPKRAVGPWGHWHEAAEAALDRADHLFVMAPQDREALDRARPPRQTITDLPPFLDAERREFPLGAAAGSTEPDRPSGPLRLLAVAMMRPGDKLASYRLLAESLARLGTESDWSLDIVGDGPARGEVEAAFSAFGDRIRFHGAVPEPAGLVAFYRAADLLVWPAVNEAYGMVFLEAQATGCPVLAGREGGVPAVLRDGETGFLVAPRDAAAFAGRLRDLTERPAILAPMREAARRFVREERSLDGAAAILRAALGPLAAGAVREEPA</sequence>
<dbReference type="CDD" id="cd03801">
    <property type="entry name" value="GT4_PimA-like"/>
    <property type="match status" value="1"/>
</dbReference>
<proteinExistence type="predicted"/>
<keyword evidence="4" id="KW-1185">Reference proteome</keyword>
<dbReference type="PANTHER" id="PTHR12526">
    <property type="entry name" value="GLYCOSYLTRANSFERASE"/>
    <property type="match status" value="1"/>
</dbReference>
<evidence type="ECO:0000313" key="4">
    <source>
        <dbReference type="Proteomes" id="UP000295122"/>
    </source>
</evidence>
<evidence type="ECO:0000256" key="2">
    <source>
        <dbReference type="ARBA" id="ARBA00022679"/>
    </source>
</evidence>
<dbReference type="SUPFAM" id="SSF53756">
    <property type="entry name" value="UDP-Glycosyltransferase/glycogen phosphorylase"/>
    <property type="match status" value="1"/>
</dbReference>
<dbReference type="GO" id="GO:0016757">
    <property type="term" value="F:glycosyltransferase activity"/>
    <property type="evidence" value="ECO:0007669"/>
    <property type="project" value="UniProtKB-KW"/>
</dbReference>